<dbReference type="EMBL" id="BFAD01000007">
    <property type="protein sequence ID" value="GBE84849.1"/>
    <property type="molecule type" value="Genomic_DNA"/>
</dbReference>
<dbReference type="RefSeq" id="XP_027615762.1">
    <property type="nucleotide sequence ID" value="XM_027759961.1"/>
</dbReference>
<accession>A0A401GRQ6</accession>
<protein>
    <recommendedName>
        <fullName evidence="3">F-box domain-containing protein</fullName>
    </recommendedName>
</protein>
<dbReference type="AlphaFoldDB" id="A0A401GRQ6"/>
<dbReference type="GeneID" id="38781766"/>
<comment type="caution">
    <text evidence="1">The sequence shown here is derived from an EMBL/GenBank/DDBJ whole genome shotgun (WGS) entry which is preliminary data.</text>
</comment>
<keyword evidence="2" id="KW-1185">Reference proteome</keyword>
<organism evidence="1 2">
    <name type="scientific">Sparassis crispa</name>
    <dbReference type="NCBI Taxonomy" id="139825"/>
    <lineage>
        <taxon>Eukaryota</taxon>
        <taxon>Fungi</taxon>
        <taxon>Dikarya</taxon>
        <taxon>Basidiomycota</taxon>
        <taxon>Agaricomycotina</taxon>
        <taxon>Agaricomycetes</taxon>
        <taxon>Polyporales</taxon>
        <taxon>Sparassidaceae</taxon>
        <taxon>Sparassis</taxon>
    </lineage>
</organism>
<reference evidence="1 2" key="1">
    <citation type="journal article" date="2018" name="Sci. Rep.">
        <title>Genome sequence of the cauliflower mushroom Sparassis crispa (Hanabiratake) and its association with beneficial usage.</title>
        <authorList>
            <person name="Kiyama R."/>
            <person name="Furutani Y."/>
            <person name="Kawaguchi K."/>
            <person name="Nakanishi T."/>
        </authorList>
    </citation>
    <scope>NUCLEOTIDE SEQUENCE [LARGE SCALE GENOMIC DNA]</scope>
</reference>
<name>A0A401GRQ6_9APHY</name>
<dbReference type="Proteomes" id="UP000287166">
    <property type="component" value="Unassembled WGS sequence"/>
</dbReference>
<gene>
    <name evidence="1" type="ORF">SCP_0700290</name>
</gene>
<sequence length="410" mass="46508">MQERLMFNFDVATQADASKHVLGNRVFEPLFRVRNFDVSINCILDFDDDFLGAMSRAWPALGTFECNIYRRWGPGKPRATVAGLIPLAQNCPDLFSLELALGIGLKRKEIDLEKLPGGGMHHSPLENMQVGFSVVSDTEALAAFLSGLFPQLWLIGTGWPVEEDEDAEYPEEEWEKGRVLAELHVTVERASDDAPDQARKFFAALAEHRSRRMLQILEFNFNVGVQVDGTKHVLGNNIFKPLLTLPRVDKLEMSMNCVMDFDDNFIAAMSRAWPALRKFESNVDHRWGEGKPRMTLAGLVPLSQNCPDLFSIGLTLDANLTGKDIDLEKVPKCGEHQSFLEEMHVGYSIVNDPELLIRFLSGLFPHLRFISTAWPNAHEDEEAEHPDEEWEEGRKWAQVKVYFPHDDEDL</sequence>
<evidence type="ECO:0000313" key="1">
    <source>
        <dbReference type="EMBL" id="GBE84849.1"/>
    </source>
</evidence>
<dbReference type="STRING" id="139825.A0A401GRQ6"/>
<proteinExistence type="predicted"/>
<dbReference type="InParanoid" id="A0A401GRQ6"/>
<evidence type="ECO:0008006" key="3">
    <source>
        <dbReference type="Google" id="ProtNLM"/>
    </source>
</evidence>
<dbReference type="OrthoDB" id="2800603at2759"/>
<evidence type="ECO:0000313" key="2">
    <source>
        <dbReference type="Proteomes" id="UP000287166"/>
    </source>
</evidence>